<gene>
    <name evidence="2" type="ORF">PFISCL1PPCAC_21038</name>
</gene>
<comment type="caution">
    <text evidence="2">The sequence shown here is derived from an EMBL/GenBank/DDBJ whole genome shotgun (WGS) entry which is preliminary data.</text>
</comment>
<dbReference type="Proteomes" id="UP001432322">
    <property type="component" value="Unassembled WGS sequence"/>
</dbReference>
<evidence type="ECO:0000313" key="2">
    <source>
        <dbReference type="EMBL" id="GMT29741.1"/>
    </source>
</evidence>
<accession>A0AAV5WCX1</accession>
<reference evidence="2" key="1">
    <citation type="submission" date="2023-10" db="EMBL/GenBank/DDBJ databases">
        <title>Genome assembly of Pristionchus species.</title>
        <authorList>
            <person name="Yoshida K."/>
            <person name="Sommer R.J."/>
        </authorList>
    </citation>
    <scope>NUCLEOTIDE SEQUENCE</scope>
    <source>
        <strain evidence="2">RS5133</strain>
    </source>
</reference>
<name>A0AAV5WCX1_9BILA</name>
<dbReference type="AlphaFoldDB" id="A0AAV5WCX1"/>
<feature type="non-terminal residue" evidence="2">
    <location>
        <position position="1"/>
    </location>
</feature>
<feature type="compositionally biased region" description="Polar residues" evidence="1">
    <location>
        <begin position="33"/>
        <end position="51"/>
    </location>
</feature>
<feature type="compositionally biased region" description="Basic residues" evidence="1">
    <location>
        <begin position="68"/>
        <end position="78"/>
    </location>
</feature>
<feature type="compositionally biased region" description="Polar residues" evidence="1">
    <location>
        <begin position="57"/>
        <end position="67"/>
    </location>
</feature>
<organism evidence="2 3">
    <name type="scientific">Pristionchus fissidentatus</name>
    <dbReference type="NCBI Taxonomy" id="1538716"/>
    <lineage>
        <taxon>Eukaryota</taxon>
        <taxon>Metazoa</taxon>
        <taxon>Ecdysozoa</taxon>
        <taxon>Nematoda</taxon>
        <taxon>Chromadorea</taxon>
        <taxon>Rhabditida</taxon>
        <taxon>Rhabditina</taxon>
        <taxon>Diplogasteromorpha</taxon>
        <taxon>Diplogasteroidea</taxon>
        <taxon>Neodiplogasteridae</taxon>
        <taxon>Pristionchus</taxon>
    </lineage>
</organism>
<protein>
    <submittedName>
        <fullName evidence="2">Uncharacterized protein</fullName>
    </submittedName>
</protein>
<feature type="region of interest" description="Disordered" evidence="1">
    <location>
        <begin position="1"/>
        <end position="78"/>
    </location>
</feature>
<sequence>KNKTADPLIVPPKKRSRRASSDENDEEMYTGRAKTSTPLSALKTPLSSSRINKQRNQEGNSRQTQTLSKRRSSTNARK</sequence>
<evidence type="ECO:0000313" key="3">
    <source>
        <dbReference type="Proteomes" id="UP001432322"/>
    </source>
</evidence>
<keyword evidence="3" id="KW-1185">Reference proteome</keyword>
<proteinExistence type="predicted"/>
<dbReference type="EMBL" id="BTSY01000005">
    <property type="protein sequence ID" value="GMT29741.1"/>
    <property type="molecule type" value="Genomic_DNA"/>
</dbReference>
<evidence type="ECO:0000256" key="1">
    <source>
        <dbReference type="SAM" id="MobiDB-lite"/>
    </source>
</evidence>